<name>A0ABW2C2G3_9PSEU</name>
<dbReference type="PANTHER" id="PTHR38011">
    <property type="entry name" value="DIHYDROFOLATE REDUCTASE FAMILY PROTEIN (AFU_ORTHOLOGUE AFUA_8G06820)"/>
    <property type="match status" value="1"/>
</dbReference>
<comment type="caution">
    <text evidence="5">The sequence shown here is derived from an EMBL/GenBank/DDBJ whole genome shotgun (WGS) entry which is preliminary data.</text>
</comment>
<dbReference type="EMBL" id="JBHSXX010000001">
    <property type="protein sequence ID" value="MFC6869501.1"/>
    <property type="molecule type" value="Genomic_DNA"/>
</dbReference>
<evidence type="ECO:0000259" key="4">
    <source>
        <dbReference type="Pfam" id="PF01872"/>
    </source>
</evidence>
<keyword evidence="2" id="KW-0521">NADP</keyword>
<keyword evidence="3" id="KW-0560">Oxidoreductase</keyword>
<dbReference type="PANTHER" id="PTHR38011:SF7">
    <property type="entry name" value="2,5-DIAMINO-6-RIBOSYLAMINO-4(3H)-PYRIMIDINONE 5'-PHOSPHATE REDUCTASE"/>
    <property type="match status" value="1"/>
</dbReference>
<feature type="domain" description="Bacterial bifunctional deaminase-reductase C-terminal" evidence="4">
    <location>
        <begin position="45"/>
        <end position="247"/>
    </location>
</feature>
<reference evidence="6" key="1">
    <citation type="journal article" date="2019" name="Int. J. Syst. Evol. Microbiol.">
        <title>The Global Catalogue of Microorganisms (GCM) 10K type strain sequencing project: providing services to taxonomists for standard genome sequencing and annotation.</title>
        <authorList>
            <consortium name="The Broad Institute Genomics Platform"/>
            <consortium name="The Broad Institute Genome Sequencing Center for Infectious Disease"/>
            <person name="Wu L."/>
            <person name="Ma J."/>
        </authorList>
    </citation>
    <scope>NUCLEOTIDE SEQUENCE [LARGE SCALE GENOMIC DNA]</scope>
    <source>
        <strain evidence="6">KCTC 32255</strain>
    </source>
</reference>
<dbReference type="Gene3D" id="3.40.430.10">
    <property type="entry name" value="Dihydrofolate Reductase, subunit A"/>
    <property type="match status" value="1"/>
</dbReference>
<dbReference type="InterPro" id="IPR002734">
    <property type="entry name" value="RibDG_C"/>
</dbReference>
<dbReference type="Pfam" id="PF01872">
    <property type="entry name" value="RibD_C"/>
    <property type="match status" value="1"/>
</dbReference>
<dbReference type="RefSeq" id="WP_390221087.1">
    <property type="nucleotide sequence ID" value="NZ_JBHSXX010000001.1"/>
</dbReference>
<evidence type="ECO:0000256" key="1">
    <source>
        <dbReference type="ARBA" id="ARBA00005104"/>
    </source>
</evidence>
<sequence length="262" mass="27740">MWSDGTVHALWPLTPEPASDGPAPAPISDADLERIYAYPDDLDRPWVQVNFVSSADGAAALGGLSEGLSHPADKRIFALGRDLADVVLVGAGTATAEQYTGVKRGERRRERRQRFGLAAIPPIAVVSARCSLPVDCPLLTDTLVPPIVFTTDAAPHERRTALADAGAEVVVAGDGQVHLPSVLHELGARGLRRVNCEGGPRLLASMVAGDLVDQLCLTLAPVLAGAGAERIVAGAVTDVPRELTLASVLHEDGFLMLRYRRR</sequence>
<keyword evidence="6" id="KW-1185">Reference proteome</keyword>
<protein>
    <submittedName>
        <fullName evidence="5">Pyrimidine reductase family protein</fullName>
    </submittedName>
</protein>
<accession>A0ABW2C2G3</accession>
<dbReference type="InterPro" id="IPR024072">
    <property type="entry name" value="DHFR-like_dom_sf"/>
</dbReference>
<dbReference type="SUPFAM" id="SSF53597">
    <property type="entry name" value="Dihydrofolate reductase-like"/>
    <property type="match status" value="1"/>
</dbReference>
<evidence type="ECO:0000256" key="3">
    <source>
        <dbReference type="ARBA" id="ARBA00023002"/>
    </source>
</evidence>
<dbReference type="NCBIfam" id="NF010663">
    <property type="entry name" value="PRK14059.1-1"/>
    <property type="match status" value="1"/>
</dbReference>
<evidence type="ECO:0000313" key="6">
    <source>
        <dbReference type="Proteomes" id="UP001596337"/>
    </source>
</evidence>
<organism evidence="5 6">
    <name type="scientific">Haloechinothrix salitolerans</name>
    <dbReference type="NCBI Taxonomy" id="926830"/>
    <lineage>
        <taxon>Bacteria</taxon>
        <taxon>Bacillati</taxon>
        <taxon>Actinomycetota</taxon>
        <taxon>Actinomycetes</taxon>
        <taxon>Pseudonocardiales</taxon>
        <taxon>Pseudonocardiaceae</taxon>
        <taxon>Haloechinothrix</taxon>
    </lineage>
</organism>
<dbReference type="Proteomes" id="UP001596337">
    <property type="component" value="Unassembled WGS sequence"/>
</dbReference>
<proteinExistence type="predicted"/>
<evidence type="ECO:0000256" key="2">
    <source>
        <dbReference type="ARBA" id="ARBA00022857"/>
    </source>
</evidence>
<comment type="pathway">
    <text evidence="1">Cofactor biosynthesis; riboflavin biosynthesis.</text>
</comment>
<gene>
    <name evidence="5" type="ORF">ACFQGD_20400</name>
</gene>
<evidence type="ECO:0000313" key="5">
    <source>
        <dbReference type="EMBL" id="MFC6869501.1"/>
    </source>
</evidence>
<dbReference type="InterPro" id="IPR050765">
    <property type="entry name" value="Riboflavin_Biosynth_HTPR"/>
</dbReference>